<organism evidence="1 2">
    <name type="scientific">Cichorium intybus</name>
    <name type="common">Chicory</name>
    <dbReference type="NCBI Taxonomy" id="13427"/>
    <lineage>
        <taxon>Eukaryota</taxon>
        <taxon>Viridiplantae</taxon>
        <taxon>Streptophyta</taxon>
        <taxon>Embryophyta</taxon>
        <taxon>Tracheophyta</taxon>
        <taxon>Spermatophyta</taxon>
        <taxon>Magnoliopsida</taxon>
        <taxon>eudicotyledons</taxon>
        <taxon>Gunneridae</taxon>
        <taxon>Pentapetalae</taxon>
        <taxon>asterids</taxon>
        <taxon>campanulids</taxon>
        <taxon>Asterales</taxon>
        <taxon>Asteraceae</taxon>
        <taxon>Cichorioideae</taxon>
        <taxon>Cichorieae</taxon>
        <taxon>Cichoriinae</taxon>
        <taxon>Cichorium</taxon>
    </lineage>
</organism>
<accession>A0ACB9G5P8</accession>
<reference evidence="2" key="1">
    <citation type="journal article" date="2022" name="Mol. Ecol. Resour.">
        <title>The genomes of chicory, endive, great burdock and yacon provide insights into Asteraceae palaeo-polyploidization history and plant inulin production.</title>
        <authorList>
            <person name="Fan W."/>
            <person name="Wang S."/>
            <person name="Wang H."/>
            <person name="Wang A."/>
            <person name="Jiang F."/>
            <person name="Liu H."/>
            <person name="Zhao H."/>
            <person name="Xu D."/>
            <person name="Zhang Y."/>
        </authorList>
    </citation>
    <scope>NUCLEOTIDE SEQUENCE [LARGE SCALE GENOMIC DNA]</scope>
    <source>
        <strain evidence="2">cv. Punajuju</strain>
    </source>
</reference>
<reference evidence="1 2" key="2">
    <citation type="journal article" date="2022" name="Mol. Ecol. Resour.">
        <title>The genomes of chicory, endive, great burdock and yacon provide insights into Asteraceae paleo-polyploidization history and plant inulin production.</title>
        <authorList>
            <person name="Fan W."/>
            <person name="Wang S."/>
            <person name="Wang H."/>
            <person name="Wang A."/>
            <person name="Jiang F."/>
            <person name="Liu H."/>
            <person name="Zhao H."/>
            <person name="Xu D."/>
            <person name="Zhang Y."/>
        </authorList>
    </citation>
    <scope>NUCLEOTIDE SEQUENCE [LARGE SCALE GENOMIC DNA]</scope>
    <source>
        <strain evidence="2">cv. Punajuju</strain>
        <tissue evidence="1">Leaves</tissue>
    </source>
</reference>
<gene>
    <name evidence="1" type="ORF">L2E82_08230</name>
</gene>
<evidence type="ECO:0000313" key="2">
    <source>
        <dbReference type="Proteomes" id="UP001055811"/>
    </source>
</evidence>
<dbReference type="Proteomes" id="UP001055811">
    <property type="component" value="Linkage Group LG02"/>
</dbReference>
<dbReference type="EMBL" id="CM042010">
    <property type="protein sequence ID" value="KAI3778844.1"/>
    <property type="molecule type" value="Genomic_DNA"/>
</dbReference>
<protein>
    <submittedName>
        <fullName evidence="1">Uncharacterized protein</fullName>
    </submittedName>
</protein>
<sequence length="71" mass="8288">MVISSSFSLNVKFIIPFLIDLLHANCGNTMVCANSKRKRTSLKLEEWPYMNHFHKIKHQPNIYDVGHVQVF</sequence>
<name>A0ACB9G5P8_CICIN</name>
<proteinExistence type="predicted"/>
<keyword evidence="2" id="KW-1185">Reference proteome</keyword>
<comment type="caution">
    <text evidence="1">The sequence shown here is derived from an EMBL/GenBank/DDBJ whole genome shotgun (WGS) entry which is preliminary data.</text>
</comment>
<evidence type="ECO:0000313" key="1">
    <source>
        <dbReference type="EMBL" id="KAI3778844.1"/>
    </source>
</evidence>